<evidence type="ECO:0000313" key="2">
    <source>
        <dbReference type="EMBL" id="KOF75082.1"/>
    </source>
</evidence>
<dbReference type="STRING" id="37653.A0A0L8GDI0"/>
<feature type="region of interest" description="Disordered" evidence="1">
    <location>
        <begin position="174"/>
        <end position="196"/>
    </location>
</feature>
<dbReference type="GO" id="GO:0060271">
    <property type="term" value="P:cilium assembly"/>
    <property type="evidence" value="ECO:0007669"/>
    <property type="project" value="TreeGrafter"/>
</dbReference>
<dbReference type="KEGG" id="obi:106877535"/>
<proteinExistence type="predicted"/>
<feature type="compositionally biased region" description="Low complexity" evidence="1">
    <location>
        <begin position="176"/>
        <end position="188"/>
    </location>
</feature>
<dbReference type="InterPro" id="IPR011990">
    <property type="entry name" value="TPR-like_helical_dom_sf"/>
</dbReference>
<dbReference type="SUPFAM" id="SSF48452">
    <property type="entry name" value="TPR-like"/>
    <property type="match status" value="1"/>
</dbReference>
<dbReference type="Pfam" id="PF10300">
    <property type="entry name" value="Iml2-TPR_39"/>
    <property type="match status" value="1"/>
</dbReference>
<dbReference type="PANTHER" id="PTHR31859:SF1">
    <property type="entry name" value="TETRATRICOPEPTIDE REPEAT PROTEIN 39C"/>
    <property type="match status" value="1"/>
</dbReference>
<dbReference type="OrthoDB" id="2154985at2759"/>
<evidence type="ECO:0000256" key="1">
    <source>
        <dbReference type="SAM" id="MobiDB-lite"/>
    </source>
</evidence>
<gene>
    <name evidence="2" type="ORF">OCBIM_22035282mg</name>
</gene>
<dbReference type="Gene3D" id="1.25.40.10">
    <property type="entry name" value="Tetratricopeptide repeat domain"/>
    <property type="match status" value="1"/>
</dbReference>
<accession>A0A0L8GDI0</accession>
<dbReference type="AlphaFoldDB" id="A0A0L8GDI0"/>
<evidence type="ECO:0008006" key="3">
    <source>
        <dbReference type="Google" id="ProtNLM"/>
    </source>
</evidence>
<protein>
    <recommendedName>
        <fullName evidence="3">Tetratricopeptide repeat protein 39C</fullName>
    </recommendedName>
</protein>
<name>A0A0L8GDI0_OCTBM</name>
<reference evidence="2" key="1">
    <citation type="submission" date="2015-07" db="EMBL/GenBank/DDBJ databases">
        <title>MeaNS - Measles Nucleotide Surveillance Program.</title>
        <authorList>
            <person name="Tran T."/>
            <person name="Druce J."/>
        </authorList>
    </citation>
    <scope>NUCLEOTIDE SEQUENCE</scope>
    <source>
        <strain evidence="2">UCB-OBI-ISO-001</strain>
        <tissue evidence="2">Gonad</tissue>
    </source>
</reference>
<dbReference type="PANTHER" id="PTHR31859">
    <property type="entry name" value="TETRATRICOPEPTIDE REPEAT PROTEIN 39 FAMILY MEMBER"/>
    <property type="match status" value="1"/>
</dbReference>
<sequence length="577" mass="66116">MDSSGENSICYQSLADESEIAQTGIHMLLNNGFREAKLLFDSHKNESPLMHAGSTFVLFMQALMSFEEERIEEATKALQETEKKCDPESGVFKTLRRKFSKKKRHQEVQIGSEDRMQRQIIIADSLLYQAVLTFTHQDIPSYIKGGWLLRKAWKIYERLHRDITEMLSRHSQTKLSQSTDSISSNNSDVRLTSDSTCTDGNDNELTQDVLERLLGAVNFGYGTFQLCVSMVPPKILKLIEFLGFEGDRIAGLAALNETSNSKDMKAPLAILGLLWYHTVLRPFFALDGIKISAGICDAELLIKNREKEFPRSSLFLFFKGRVHTLKRENELALSLYRQALTVAAGQREIELMCLYEIGWCNLMKLRWTECLYAFQRLRDESKWSKCYYSYLLAVCHGSLGDTEDAQNIFQDVPSLVRSKNNQIESFASHRAEKMKSNQVTQEFCKLFTLELVFLWHALPTCTDDELRRMLTVCESQTDARIFHLKCLLEGTIHKELGDTELAIQYLEEALARCSGKKDDVHVAAFSLYELASIYITDEPAKSIQLLQCIKEKYKDYHFENRLTVRANNMLRNLKPAG</sequence>
<dbReference type="InterPro" id="IPR019412">
    <property type="entry name" value="IML2/TPR_39"/>
</dbReference>
<dbReference type="EMBL" id="KQ422349">
    <property type="protein sequence ID" value="KOF75082.1"/>
    <property type="molecule type" value="Genomic_DNA"/>
</dbReference>
<organism evidence="2">
    <name type="scientific">Octopus bimaculoides</name>
    <name type="common">California two-spotted octopus</name>
    <dbReference type="NCBI Taxonomy" id="37653"/>
    <lineage>
        <taxon>Eukaryota</taxon>
        <taxon>Metazoa</taxon>
        <taxon>Spiralia</taxon>
        <taxon>Lophotrochozoa</taxon>
        <taxon>Mollusca</taxon>
        <taxon>Cephalopoda</taxon>
        <taxon>Coleoidea</taxon>
        <taxon>Octopodiformes</taxon>
        <taxon>Octopoda</taxon>
        <taxon>Incirrata</taxon>
        <taxon>Octopodidae</taxon>
        <taxon>Octopus</taxon>
    </lineage>
</organism>
<dbReference type="OMA" id="AFHSDIY"/>